<dbReference type="AlphaFoldDB" id="G3JRQ6"/>
<keyword evidence="2" id="KW-1185">Reference proteome</keyword>
<protein>
    <submittedName>
        <fullName evidence="1">Uncharacterized protein</fullName>
    </submittedName>
</protein>
<evidence type="ECO:0000313" key="2">
    <source>
        <dbReference type="Proteomes" id="UP000001610"/>
    </source>
</evidence>
<proteinExistence type="predicted"/>
<accession>G3JRQ6</accession>
<sequence>MLGRDICSISSRTFWQRTESGKFASPLKPPFHNGKSACRILIPTHSSIHSLNNIDNGNAT</sequence>
<dbReference type="HOGENOM" id="CLU_2941634_0_0_1"/>
<gene>
    <name evidence="1" type="ORF">CCM_08490</name>
</gene>
<reference evidence="1 2" key="1">
    <citation type="journal article" date="2011" name="Genome Biol.">
        <title>Genome sequence of the insect pathogenic fungus Cordyceps militaris, a valued traditional Chinese medicine.</title>
        <authorList>
            <person name="Zheng P."/>
            <person name="Xia Y."/>
            <person name="Xiao G."/>
            <person name="Xiong C."/>
            <person name="Hu X."/>
            <person name="Zhang S."/>
            <person name="Zheng H."/>
            <person name="Huang Y."/>
            <person name="Zhou Y."/>
            <person name="Wang S."/>
            <person name="Zhao G.P."/>
            <person name="Liu X."/>
            <person name="St Leger R.J."/>
            <person name="Wang C."/>
        </authorList>
    </citation>
    <scope>NUCLEOTIDE SEQUENCE [LARGE SCALE GENOMIC DNA]</scope>
    <source>
        <strain evidence="1 2">CM01</strain>
    </source>
</reference>
<evidence type="ECO:0000313" key="1">
    <source>
        <dbReference type="EMBL" id="EGX88446.1"/>
    </source>
</evidence>
<dbReference type="EMBL" id="JH126405">
    <property type="protein sequence ID" value="EGX88446.1"/>
    <property type="molecule type" value="Genomic_DNA"/>
</dbReference>
<dbReference type="GeneID" id="18170497"/>
<organism evidence="1 2">
    <name type="scientific">Cordyceps militaris (strain CM01)</name>
    <name type="common">Caterpillar fungus</name>
    <dbReference type="NCBI Taxonomy" id="983644"/>
    <lineage>
        <taxon>Eukaryota</taxon>
        <taxon>Fungi</taxon>
        <taxon>Dikarya</taxon>
        <taxon>Ascomycota</taxon>
        <taxon>Pezizomycotina</taxon>
        <taxon>Sordariomycetes</taxon>
        <taxon>Hypocreomycetidae</taxon>
        <taxon>Hypocreales</taxon>
        <taxon>Cordycipitaceae</taxon>
        <taxon>Cordyceps</taxon>
    </lineage>
</organism>
<name>G3JRQ6_CORMM</name>
<dbReference type="Proteomes" id="UP000001610">
    <property type="component" value="Unassembled WGS sequence"/>
</dbReference>
<dbReference type="VEuPathDB" id="FungiDB:CCM_08490"/>
<dbReference type="InParanoid" id="G3JRQ6"/>
<dbReference type="KEGG" id="cmt:CCM_08490"/>
<dbReference type="RefSeq" id="XP_006673691.1">
    <property type="nucleotide sequence ID" value="XM_006673628.1"/>
</dbReference>